<reference evidence="2" key="1">
    <citation type="submission" date="2018-07" db="EMBL/GenBank/DDBJ databases">
        <authorList>
            <person name="Quirk P.G."/>
            <person name="Krulwich T.A."/>
        </authorList>
    </citation>
    <scope>NUCLEOTIDE SEQUENCE [LARGE SCALE GENOMIC DNA]</scope>
</reference>
<evidence type="ECO:0000313" key="1">
    <source>
        <dbReference type="EMBL" id="AXH70545.1"/>
    </source>
</evidence>
<gene>
    <name evidence="1" type="primary">159</name>
    <name evidence="1" type="ORF">SEA_DAREDEVIL_159</name>
</gene>
<protein>
    <submittedName>
        <fullName evidence="1">Uncharacterized protein</fullName>
    </submittedName>
</protein>
<dbReference type="Proteomes" id="UP000257597">
    <property type="component" value="Segment"/>
</dbReference>
<sequence>MDMDDTLLLKLVQVDVDQLKDNSRDGQAVYTPNAWTKSGNVD</sequence>
<proteinExistence type="predicted"/>
<organism evidence="1 2">
    <name type="scientific">Gordonia phage Daredevil</name>
    <dbReference type="NCBI Taxonomy" id="2283286"/>
    <lineage>
        <taxon>Viruses</taxon>
        <taxon>Duplodnaviria</taxon>
        <taxon>Heunggongvirae</taxon>
        <taxon>Uroviricota</taxon>
        <taxon>Caudoviricetes</taxon>
        <taxon>Daredevilvirus</taxon>
        <taxon>Daredevilvirus daredevil</taxon>
    </lineage>
</organism>
<accession>A0A345MJ14</accession>
<name>A0A345MJ14_9CAUD</name>
<keyword evidence="2" id="KW-1185">Reference proteome</keyword>
<dbReference type="KEGG" id="vg:54998148"/>
<dbReference type="GeneID" id="54998148"/>
<evidence type="ECO:0000313" key="2">
    <source>
        <dbReference type="Proteomes" id="UP000257597"/>
    </source>
</evidence>
<dbReference type="RefSeq" id="YP_009807273.1">
    <property type="nucleotide sequence ID" value="NC_048021.1"/>
</dbReference>
<dbReference type="EMBL" id="MH590603">
    <property type="protein sequence ID" value="AXH70545.1"/>
    <property type="molecule type" value="Genomic_DNA"/>
</dbReference>